<feature type="region of interest" description="SAW" evidence="5">
    <location>
        <begin position="649"/>
        <end position="724"/>
    </location>
</feature>
<feature type="compositionally biased region" description="Basic and acidic residues" evidence="6">
    <location>
        <begin position="249"/>
        <end position="281"/>
    </location>
</feature>
<comment type="caution">
    <text evidence="5">Lacks conserved residue(s) required for the propagation of feature annotation.</text>
</comment>
<dbReference type="PANTHER" id="PTHR31636">
    <property type="entry name" value="OSJNBA0084A10.13 PROTEIN-RELATED"/>
    <property type="match status" value="1"/>
</dbReference>
<feature type="region of interest" description="Disordered" evidence="6">
    <location>
        <begin position="249"/>
        <end position="282"/>
    </location>
</feature>
<protein>
    <submittedName>
        <fullName evidence="7">Scarecrow-like protein</fullName>
    </submittedName>
</protein>
<evidence type="ECO:0000256" key="3">
    <source>
        <dbReference type="ARBA" id="ARBA00023163"/>
    </source>
</evidence>
<dbReference type="PROSITE" id="PS50985">
    <property type="entry name" value="GRAS"/>
    <property type="match status" value="1"/>
</dbReference>
<proteinExistence type="inferred from homology"/>
<comment type="similarity">
    <text evidence="5">Belongs to the GRAS family.</text>
</comment>
<evidence type="ECO:0000256" key="5">
    <source>
        <dbReference type="PROSITE-ProRule" id="PRU01191"/>
    </source>
</evidence>
<dbReference type="Proteomes" id="UP001163823">
    <property type="component" value="Chromosome 12"/>
</dbReference>
<keyword evidence="4" id="KW-0539">Nucleus</keyword>
<feature type="region of interest" description="VHIID" evidence="5">
    <location>
        <begin position="430"/>
        <end position="495"/>
    </location>
</feature>
<dbReference type="KEGG" id="qsa:O6P43_028217"/>
<dbReference type="EMBL" id="JARAOO010000012">
    <property type="protein sequence ID" value="KAJ7947631.1"/>
    <property type="molecule type" value="Genomic_DNA"/>
</dbReference>
<dbReference type="AlphaFoldDB" id="A0AAD7KXJ1"/>
<feature type="compositionally biased region" description="Polar residues" evidence="6">
    <location>
        <begin position="14"/>
        <end position="45"/>
    </location>
</feature>
<dbReference type="InterPro" id="IPR005202">
    <property type="entry name" value="TF_GRAS"/>
</dbReference>
<comment type="caution">
    <text evidence="7">The sequence shown here is derived from an EMBL/GenBank/DDBJ whole genome shotgun (WGS) entry which is preliminary data.</text>
</comment>
<feature type="short sequence motif" description="VHIID" evidence="5">
    <location>
        <begin position="461"/>
        <end position="465"/>
    </location>
</feature>
<comment type="subcellular location">
    <subcellularLocation>
        <location evidence="1">Nucleus</location>
    </subcellularLocation>
</comment>
<organism evidence="7 8">
    <name type="scientific">Quillaja saponaria</name>
    <name type="common">Soap bark tree</name>
    <dbReference type="NCBI Taxonomy" id="32244"/>
    <lineage>
        <taxon>Eukaryota</taxon>
        <taxon>Viridiplantae</taxon>
        <taxon>Streptophyta</taxon>
        <taxon>Embryophyta</taxon>
        <taxon>Tracheophyta</taxon>
        <taxon>Spermatophyta</taxon>
        <taxon>Magnoliopsida</taxon>
        <taxon>eudicotyledons</taxon>
        <taxon>Gunneridae</taxon>
        <taxon>Pentapetalae</taxon>
        <taxon>rosids</taxon>
        <taxon>fabids</taxon>
        <taxon>Fabales</taxon>
        <taxon>Quillajaceae</taxon>
        <taxon>Quillaja</taxon>
    </lineage>
</organism>
<evidence type="ECO:0000256" key="1">
    <source>
        <dbReference type="ARBA" id="ARBA00004123"/>
    </source>
</evidence>
<keyword evidence="3" id="KW-0804">Transcription</keyword>
<evidence type="ECO:0000256" key="2">
    <source>
        <dbReference type="ARBA" id="ARBA00023015"/>
    </source>
</evidence>
<evidence type="ECO:0000313" key="8">
    <source>
        <dbReference type="Proteomes" id="UP001163823"/>
    </source>
</evidence>
<evidence type="ECO:0000256" key="4">
    <source>
        <dbReference type="ARBA" id="ARBA00023242"/>
    </source>
</evidence>
<feature type="region of interest" description="Leucine repeat II (LRII)" evidence="5">
    <location>
        <begin position="511"/>
        <end position="543"/>
    </location>
</feature>
<evidence type="ECO:0000256" key="6">
    <source>
        <dbReference type="SAM" id="MobiDB-lite"/>
    </source>
</evidence>
<name>A0AAD7KXJ1_QUISA</name>
<keyword evidence="2" id="KW-0805">Transcription regulation</keyword>
<sequence>MNPSFMDDYLYITPPSNSDVSGKSAPFSTNSTDEENSPSSDNDFSGTVLKYINQMLMEEDMEEKPCMFHDPLALQAAEKSLYEVIGEKYPSSPNQHHVYHSIYNVESPDDNVSAGSFSGYGSIGSYSTGTTNSSDSPWNSVDLVEDKPSAFETSFPANFIFESTSKSSPQSSMKLTNGFTNSGTELVGSSITELLDLNWLSESQSVLQFRRGMEEASKFLPKDNQLIIDMEKNTFFPASNKKVSEVVIKTERDEQGHLPNEPRGRKNHDREDDAGLEDGRSNKQSALYVEENELSDFFDKVLLGREENHTCISSENYRNGRDRKVQKNGNSNGSSGGKTRVKKQGNKKEVIDLRTLLSLCAQAVSSDDRRTANELLRQIRQHSSTSGNGSQRLASCFANALEARLAGTGTHIYTALASKRTSAAAIIKAFQVYISACPFRKLAIIFADHTILHLAEKAETLHIIDFGILYGFQWPALIYRLSKRHGGPPKLRITGIELPQRGFRPAEGVQETGRRLARYCERFNVPFEYNGIAQKWETIKIEDLNIDKNEILVVNSLFRFRHLLDETVVLNSPRDAVLSLIRKMNPSIFIQALYSGSYNAPFFLTRFREALFHYSSLFDVLETNIAHEDSMRSMFEKEFLGREVMNIIACEGSERIERPETYKQSQVRHMRAGFRQLPLDRELMKKLQCKLRGGYHDDFMLDEDGHWMLQGWKGRILYTSSCWIPT</sequence>
<accession>A0AAD7KXJ1</accession>
<keyword evidence="8" id="KW-1185">Reference proteome</keyword>
<feature type="region of interest" description="Disordered" evidence="6">
    <location>
        <begin position="313"/>
        <end position="345"/>
    </location>
</feature>
<feature type="region of interest" description="Disordered" evidence="6">
    <location>
        <begin position="13"/>
        <end position="45"/>
    </location>
</feature>
<evidence type="ECO:0000313" key="7">
    <source>
        <dbReference type="EMBL" id="KAJ7947631.1"/>
    </source>
</evidence>
<gene>
    <name evidence="7" type="ORF">O6P43_028217</name>
</gene>
<reference evidence="7" key="1">
    <citation type="journal article" date="2023" name="Science">
        <title>Elucidation of the pathway for biosynthesis of saponin adjuvants from the soapbark tree.</title>
        <authorList>
            <person name="Reed J."/>
            <person name="Orme A."/>
            <person name="El-Demerdash A."/>
            <person name="Owen C."/>
            <person name="Martin L.B.B."/>
            <person name="Misra R.C."/>
            <person name="Kikuchi S."/>
            <person name="Rejzek M."/>
            <person name="Martin A.C."/>
            <person name="Harkess A."/>
            <person name="Leebens-Mack J."/>
            <person name="Louveau T."/>
            <person name="Stephenson M.J."/>
            <person name="Osbourn A."/>
        </authorList>
    </citation>
    <scope>NUCLEOTIDE SEQUENCE</scope>
    <source>
        <strain evidence="7">S10</strain>
    </source>
</reference>
<dbReference type="GO" id="GO:0005634">
    <property type="term" value="C:nucleus"/>
    <property type="evidence" value="ECO:0007669"/>
    <property type="project" value="UniProtKB-SubCell"/>
</dbReference>
<feature type="region of interest" description="Leucine repeat I (LRI)" evidence="5">
    <location>
        <begin position="351"/>
        <end position="411"/>
    </location>
</feature>
<dbReference type="Pfam" id="PF03514">
    <property type="entry name" value="GRAS"/>
    <property type="match status" value="1"/>
</dbReference>